<comment type="caution">
    <text evidence="7">The sequence shown here is derived from an EMBL/GenBank/DDBJ whole genome shotgun (WGS) entry which is preliminary data.</text>
</comment>
<dbReference type="EMBL" id="JAHWZX010000004">
    <property type="protein sequence ID" value="MBW4330463.1"/>
    <property type="molecule type" value="Genomic_DNA"/>
</dbReference>
<evidence type="ECO:0000313" key="7">
    <source>
        <dbReference type="EMBL" id="MBW4330463.1"/>
    </source>
</evidence>
<comment type="similarity">
    <text evidence="1 5">Belongs to the FlgD family.</text>
</comment>
<name>A0ABS6XKX4_9SPHN</name>
<comment type="function">
    <text evidence="4 5">Required for flagellar hook formation. May act as a scaffolding protein.</text>
</comment>
<dbReference type="InterPro" id="IPR025965">
    <property type="entry name" value="FlgD/Vpr_Ig-like"/>
</dbReference>
<evidence type="ECO:0000256" key="4">
    <source>
        <dbReference type="ARBA" id="ARBA00024746"/>
    </source>
</evidence>
<keyword evidence="7" id="KW-0966">Cell projection</keyword>
<accession>A0ABS6XKX4</accession>
<evidence type="ECO:0000256" key="5">
    <source>
        <dbReference type="RuleBase" id="RU362076"/>
    </source>
</evidence>
<evidence type="ECO:0000256" key="1">
    <source>
        <dbReference type="ARBA" id="ARBA00010577"/>
    </source>
</evidence>
<evidence type="ECO:0000256" key="3">
    <source>
        <dbReference type="ARBA" id="ARBA00022795"/>
    </source>
</evidence>
<reference evidence="7 8" key="1">
    <citation type="submission" date="2021-07" db="EMBL/GenBank/DDBJ databases">
        <title>Stakelama flava sp. nov., a novel endophytic bacterium isolated from branch of Kandelia candel.</title>
        <authorList>
            <person name="Tuo L."/>
        </authorList>
    </citation>
    <scope>NUCLEOTIDE SEQUENCE [LARGE SCALE GENOMIC DNA]</scope>
    <source>
        <strain evidence="7 8">CBK3Z-3</strain>
    </source>
</reference>
<dbReference type="RefSeq" id="WP_219237570.1">
    <property type="nucleotide sequence ID" value="NZ_JAHWZX010000004.1"/>
</dbReference>
<keyword evidence="3 5" id="KW-1005">Bacterial flagellum biogenesis</keyword>
<keyword evidence="8" id="KW-1185">Reference proteome</keyword>
<dbReference type="InterPro" id="IPR005648">
    <property type="entry name" value="FlgD"/>
</dbReference>
<sequence length="217" mass="22535">MTTAISATSSTTGTSSSLDKLTSDKTMFLQLLTTQMQNQDPLDPMDTSEYTQQLVQFSQVEQAIQQNTTLSAILDRLSGQDLISASSLVGKTASFDSNAAGLAENSPAQWSYTTEGAPAAMTATVSNAAGVPVAEWTLDNADGSIAWDGEMTNGATAPEGVYTLSIAASDTSGNALPVTVRANAQIDEATMEDDGVILRGNGAVYSFNTLVGTTNVD</sequence>
<evidence type="ECO:0000259" key="6">
    <source>
        <dbReference type="Pfam" id="PF13860"/>
    </source>
</evidence>
<dbReference type="Pfam" id="PF13860">
    <property type="entry name" value="FlgD_ig"/>
    <property type="match status" value="1"/>
</dbReference>
<protein>
    <recommendedName>
        <fullName evidence="2 5">Basal-body rod modification protein FlgD</fullName>
    </recommendedName>
</protein>
<dbReference type="Pfam" id="PF03963">
    <property type="entry name" value="FlgD"/>
    <property type="match status" value="1"/>
</dbReference>
<proteinExistence type="inferred from homology"/>
<evidence type="ECO:0000256" key="2">
    <source>
        <dbReference type="ARBA" id="ARBA00016013"/>
    </source>
</evidence>
<dbReference type="Proteomes" id="UP001197214">
    <property type="component" value="Unassembled WGS sequence"/>
</dbReference>
<gene>
    <name evidence="7" type="ORF">KY084_06190</name>
</gene>
<organism evidence="7 8">
    <name type="scientific">Stakelama flava</name>
    <dbReference type="NCBI Taxonomy" id="2860338"/>
    <lineage>
        <taxon>Bacteria</taxon>
        <taxon>Pseudomonadati</taxon>
        <taxon>Pseudomonadota</taxon>
        <taxon>Alphaproteobacteria</taxon>
        <taxon>Sphingomonadales</taxon>
        <taxon>Sphingomonadaceae</taxon>
        <taxon>Stakelama</taxon>
    </lineage>
</organism>
<evidence type="ECO:0000313" key="8">
    <source>
        <dbReference type="Proteomes" id="UP001197214"/>
    </source>
</evidence>
<feature type="domain" description="FlgD/Vpr Ig-like" evidence="6">
    <location>
        <begin position="104"/>
        <end position="171"/>
    </location>
</feature>
<keyword evidence="7" id="KW-0282">Flagellum</keyword>
<keyword evidence="7" id="KW-0969">Cilium</keyword>